<gene>
    <name evidence="3" type="ORF">VB248_13670</name>
</gene>
<proteinExistence type="predicted"/>
<protein>
    <submittedName>
        <fullName evidence="3">Toll/interleukin-1 receptor domain-containing protein</fullName>
    </submittedName>
</protein>
<dbReference type="RefSeq" id="WP_323297348.1">
    <property type="nucleotide sequence ID" value="NZ_JAYFUM010000015.1"/>
</dbReference>
<evidence type="ECO:0000256" key="1">
    <source>
        <dbReference type="SAM" id="Coils"/>
    </source>
</evidence>
<accession>A0ABU5QBF6</accession>
<feature type="domain" description="TIR" evidence="2">
    <location>
        <begin position="305"/>
        <end position="434"/>
    </location>
</feature>
<keyword evidence="1" id="KW-0175">Coiled coil</keyword>
<keyword evidence="4" id="KW-1185">Reference proteome</keyword>
<keyword evidence="3" id="KW-0675">Receptor</keyword>
<dbReference type="Gene3D" id="3.40.50.10140">
    <property type="entry name" value="Toll/interleukin-1 receptor homology (TIR) domain"/>
    <property type="match status" value="1"/>
</dbReference>
<organism evidence="3 4">
    <name type="scientific">Arcicella rigui</name>
    <dbReference type="NCBI Taxonomy" id="797020"/>
    <lineage>
        <taxon>Bacteria</taxon>
        <taxon>Pseudomonadati</taxon>
        <taxon>Bacteroidota</taxon>
        <taxon>Cytophagia</taxon>
        <taxon>Cytophagales</taxon>
        <taxon>Flectobacillaceae</taxon>
        <taxon>Arcicella</taxon>
    </lineage>
</organism>
<dbReference type="InterPro" id="IPR035897">
    <property type="entry name" value="Toll_tir_struct_dom_sf"/>
</dbReference>
<name>A0ABU5QBF6_9BACT</name>
<feature type="coiled-coil region" evidence="1">
    <location>
        <begin position="412"/>
        <end position="452"/>
    </location>
</feature>
<dbReference type="EMBL" id="JAYFUM010000015">
    <property type="protein sequence ID" value="MEA5140194.1"/>
    <property type="molecule type" value="Genomic_DNA"/>
</dbReference>
<evidence type="ECO:0000313" key="3">
    <source>
        <dbReference type="EMBL" id="MEA5140194.1"/>
    </source>
</evidence>
<comment type="caution">
    <text evidence="3">The sequence shown here is derived from an EMBL/GenBank/DDBJ whole genome shotgun (WGS) entry which is preliminary data.</text>
</comment>
<reference evidence="3 4" key="1">
    <citation type="submission" date="2023-12" db="EMBL/GenBank/DDBJ databases">
        <title>Novel species of the genus Arcicella isolated from rivers.</title>
        <authorList>
            <person name="Lu H."/>
        </authorList>
    </citation>
    <scope>NUCLEOTIDE SEQUENCE [LARGE SCALE GENOMIC DNA]</scope>
    <source>
        <strain evidence="3 4">KCTC 23307</strain>
    </source>
</reference>
<evidence type="ECO:0000313" key="4">
    <source>
        <dbReference type="Proteomes" id="UP001302949"/>
    </source>
</evidence>
<dbReference type="InterPro" id="IPR000157">
    <property type="entry name" value="TIR_dom"/>
</dbReference>
<sequence>MDKELEKIIDAIKDNKCLLVLGPEIGEISTNIFEGNTPKNFDDSIRLAYEYYVNNEIQDEDEKEEILSNPIRFIDNPFAKENFLTVSEAYEGHLYDFMKWYFEQLVGWKKPFTQIAEIPFSLILSLLPDEHLETTMQEVNKDAFVISHYSRLNKKVRSIDDVPEGKTILYKLLGTLSNKDSTFTFNDWFDFLHSIFKDNPKVPEVIINLIKEAQVIVFIGVRVEKWYVQMLINLLLHLGDVSSATDKLAFVNVKEENEDKLAKNRLKVSLKKNRLPIPLLQDIHDACKNENLLRTTSSKKIEKKIEAKVFISYNHNDSDIALQLKKDLEAFGIEVIIDTDNPIGFEIPQFINESIQKADFTLQLISKDFLTSAWVAQESIRAFIAAEVAGKIVLPCEIDESLRDTNFRKTAMDKFDSKLKELKEEIKKRLDKDESTDDLDLQRNRLLQLKNNYDTIVSEFNQKNRGDLRGNLYESGLQKIINSIRIYLSKVKK</sequence>
<dbReference type="PROSITE" id="PS50104">
    <property type="entry name" value="TIR"/>
    <property type="match status" value="1"/>
</dbReference>
<dbReference type="SUPFAM" id="SSF52200">
    <property type="entry name" value="Toll/Interleukin receptor TIR domain"/>
    <property type="match status" value="1"/>
</dbReference>
<dbReference type="Proteomes" id="UP001302949">
    <property type="component" value="Unassembled WGS sequence"/>
</dbReference>
<dbReference type="Pfam" id="PF13676">
    <property type="entry name" value="TIR_2"/>
    <property type="match status" value="1"/>
</dbReference>
<evidence type="ECO:0000259" key="2">
    <source>
        <dbReference type="PROSITE" id="PS50104"/>
    </source>
</evidence>